<proteinExistence type="predicted"/>
<dbReference type="AlphaFoldDB" id="A0A9P5X3G3"/>
<reference evidence="1" key="1">
    <citation type="submission" date="2020-11" db="EMBL/GenBank/DDBJ databases">
        <authorList>
            <consortium name="DOE Joint Genome Institute"/>
            <person name="Ahrendt S."/>
            <person name="Riley R."/>
            <person name="Andreopoulos W."/>
            <person name="Labutti K."/>
            <person name="Pangilinan J."/>
            <person name="Ruiz-Duenas F.J."/>
            <person name="Barrasa J.M."/>
            <person name="Sanchez-Garcia M."/>
            <person name="Camarero S."/>
            <person name="Miyauchi S."/>
            <person name="Serrano A."/>
            <person name="Linde D."/>
            <person name="Babiker R."/>
            <person name="Drula E."/>
            <person name="Ayuso-Fernandez I."/>
            <person name="Pacheco R."/>
            <person name="Padilla G."/>
            <person name="Ferreira P."/>
            <person name="Barriuso J."/>
            <person name="Kellner H."/>
            <person name="Castanera R."/>
            <person name="Alfaro M."/>
            <person name="Ramirez L."/>
            <person name="Pisabarro A.G."/>
            <person name="Kuo A."/>
            <person name="Tritt A."/>
            <person name="Lipzen A."/>
            <person name="He G."/>
            <person name="Yan M."/>
            <person name="Ng V."/>
            <person name="Cullen D."/>
            <person name="Martin F."/>
            <person name="Rosso M.-N."/>
            <person name="Henrissat B."/>
            <person name="Hibbett D."/>
            <person name="Martinez A.T."/>
            <person name="Grigoriev I.V."/>
        </authorList>
    </citation>
    <scope>NUCLEOTIDE SEQUENCE</scope>
    <source>
        <strain evidence="1">MF-IS2</strain>
    </source>
</reference>
<protein>
    <submittedName>
        <fullName evidence="1">Uncharacterized protein</fullName>
    </submittedName>
</protein>
<dbReference type="Proteomes" id="UP000807342">
    <property type="component" value="Unassembled WGS sequence"/>
</dbReference>
<dbReference type="EMBL" id="MU151583">
    <property type="protein sequence ID" value="KAF9442691.1"/>
    <property type="molecule type" value="Genomic_DNA"/>
</dbReference>
<gene>
    <name evidence="1" type="ORF">P691DRAFT_810242</name>
</gene>
<comment type="caution">
    <text evidence="1">The sequence shown here is derived from an EMBL/GenBank/DDBJ whole genome shotgun (WGS) entry which is preliminary data.</text>
</comment>
<accession>A0A9P5X3G3</accession>
<sequence length="67" mass="7382">MAMFDSSRLKPISGQWSYKGLSQATRRSALQLCPGMSGVLEEAQPMYFLLGYGVNTCLMVAYRSGEP</sequence>
<organism evidence="1 2">
    <name type="scientific">Macrolepiota fuliginosa MF-IS2</name>
    <dbReference type="NCBI Taxonomy" id="1400762"/>
    <lineage>
        <taxon>Eukaryota</taxon>
        <taxon>Fungi</taxon>
        <taxon>Dikarya</taxon>
        <taxon>Basidiomycota</taxon>
        <taxon>Agaricomycotina</taxon>
        <taxon>Agaricomycetes</taxon>
        <taxon>Agaricomycetidae</taxon>
        <taxon>Agaricales</taxon>
        <taxon>Agaricineae</taxon>
        <taxon>Agaricaceae</taxon>
        <taxon>Macrolepiota</taxon>
    </lineage>
</organism>
<name>A0A9P5X3G3_9AGAR</name>
<keyword evidence="2" id="KW-1185">Reference proteome</keyword>
<evidence type="ECO:0000313" key="1">
    <source>
        <dbReference type="EMBL" id="KAF9442691.1"/>
    </source>
</evidence>
<evidence type="ECO:0000313" key="2">
    <source>
        <dbReference type="Proteomes" id="UP000807342"/>
    </source>
</evidence>